<reference evidence="1 2" key="1">
    <citation type="journal article" date="2023" name="Environ Microbiome">
        <title>A coral-associated actinobacterium mitigates coral bleaching under heat stress.</title>
        <authorList>
            <person name="Li J."/>
            <person name="Zou Y."/>
            <person name="Li Q."/>
            <person name="Zhang J."/>
            <person name="Bourne D.G."/>
            <person name="Lyu Y."/>
            <person name="Liu C."/>
            <person name="Zhang S."/>
        </authorList>
    </citation>
    <scope>NUCLEOTIDE SEQUENCE [LARGE SCALE GENOMIC DNA]</scope>
    <source>
        <strain evidence="1 2">SCSIO 13291</strain>
    </source>
</reference>
<dbReference type="Proteomes" id="UP001434337">
    <property type="component" value="Chromosome"/>
</dbReference>
<protein>
    <submittedName>
        <fullName evidence="1">DUF3046 domain-containing protein</fullName>
    </submittedName>
</protein>
<name>A0ABZ3CD11_9ACTN</name>
<sequence length="64" mass="7399">MRETELWRRLEHHLGAPYARVWADQTVLADLEGRTVIEALASGVNAQRVWRAVWAFLELPASER</sequence>
<keyword evidence="2" id="KW-1185">Reference proteome</keyword>
<dbReference type="EMBL" id="CP115965">
    <property type="protein sequence ID" value="WZW99989.1"/>
    <property type="molecule type" value="Genomic_DNA"/>
</dbReference>
<proteinExistence type="predicted"/>
<organism evidence="1 2">
    <name type="scientific">Propioniciclava soli</name>
    <dbReference type="NCBI Taxonomy" id="2775081"/>
    <lineage>
        <taxon>Bacteria</taxon>
        <taxon>Bacillati</taxon>
        <taxon>Actinomycetota</taxon>
        <taxon>Actinomycetes</taxon>
        <taxon>Propionibacteriales</taxon>
        <taxon>Propionibacteriaceae</taxon>
        <taxon>Propioniciclava</taxon>
    </lineage>
</organism>
<gene>
    <name evidence="1" type="ORF">PCC79_07345</name>
</gene>
<evidence type="ECO:0000313" key="1">
    <source>
        <dbReference type="EMBL" id="WZW99989.1"/>
    </source>
</evidence>
<accession>A0ABZ3CD11</accession>
<dbReference type="RefSeq" id="WP_232548088.1">
    <property type="nucleotide sequence ID" value="NZ_CP115965.1"/>
</dbReference>
<dbReference type="Pfam" id="PF11248">
    <property type="entry name" value="DUF3046"/>
    <property type="match status" value="1"/>
</dbReference>
<evidence type="ECO:0000313" key="2">
    <source>
        <dbReference type="Proteomes" id="UP001434337"/>
    </source>
</evidence>
<dbReference type="InterPro" id="IPR021408">
    <property type="entry name" value="DUF3046"/>
</dbReference>